<sequence>MGANAVRSVGNLRRILAHFASKTTPFWVFILNLNHMIIYKRNGSEYKIMPFKKGVQKFTVEKLRTKTLKIAELTIFMRLSLIRTSWSDSLYSHAGSRRQFLLDRQPADIEYNSCYLQSKTLSSYNHKAAQVLSAIKNATKNGTKYESSSASLI</sequence>
<reference evidence="1 2" key="1">
    <citation type="journal article" date="2017" name="Curr. Biol.">
        <title>Genome architecture and evolution of a unichromosomal asexual nematode.</title>
        <authorList>
            <person name="Fradin H."/>
            <person name="Zegar C."/>
            <person name="Gutwein M."/>
            <person name="Lucas J."/>
            <person name="Kovtun M."/>
            <person name="Corcoran D."/>
            <person name="Baugh L.R."/>
            <person name="Kiontke K."/>
            <person name="Gunsalus K."/>
            <person name="Fitch D.H."/>
            <person name="Piano F."/>
        </authorList>
    </citation>
    <scope>NUCLEOTIDE SEQUENCE [LARGE SCALE GENOMIC DNA]</scope>
    <source>
        <strain evidence="1">PF1309</strain>
    </source>
</reference>
<evidence type="ECO:0000313" key="1">
    <source>
        <dbReference type="EMBL" id="PAV63627.1"/>
    </source>
</evidence>
<dbReference type="AlphaFoldDB" id="A0A2A2JPN0"/>
<gene>
    <name evidence="1" type="ORF">WR25_20877</name>
</gene>
<evidence type="ECO:0000313" key="2">
    <source>
        <dbReference type="Proteomes" id="UP000218231"/>
    </source>
</evidence>
<proteinExistence type="predicted"/>
<protein>
    <submittedName>
        <fullName evidence="1">Uncharacterized protein</fullName>
    </submittedName>
</protein>
<accession>A0A2A2JPN0</accession>
<organism evidence="1 2">
    <name type="scientific">Diploscapter pachys</name>
    <dbReference type="NCBI Taxonomy" id="2018661"/>
    <lineage>
        <taxon>Eukaryota</taxon>
        <taxon>Metazoa</taxon>
        <taxon>Ecdysozoa</taxon>
        <taxon>Nematoda</taxon>
        <taxon>Chromadorea</taxon>
        <taxon>Rhabditida</taxon>
        <taxon>Rhabditina</taxon>
        <taxon>Rhabditomorpha</taxon>
        <taxon>Rhabditoidea</taxon>
        <taxon>Rhabditidae</taxon>
        <taxon>Diploscapter</taxon>
    </lineage>
</organism>
<dbReference type="Proteomes" id="UP000218231">
    <property type="component" value="Unassembled WGS sequence"/>
</dbReference>
<comment type="caution">
    <text evidence="1">The sequence shown here is derived from an EMBL/GenBank/DDBJ whole genome shotgun (WGS) entry which is preliminary data.</text>
</comment>
<dbReference type="EMBL" id="LIAE01010300">
    <property type="protein sequence ID" value="PAV63627.1"/>
    <property type="molecule type" value="Genomic_DNA"/>
</dbReference>
<name>A0A2A2JPN0_9BILA</name>
<keyword evidence="2" id="KW-1185">Reference proteome</keyword>